<sequence length="323" mass="34431">MFKTRLTELLGIEHPIICGGMFRLGRAELAAAVSNAGGLGIITAATFPDEESFRKELRLLKSLTNKPFGVNINLFPTARKFNANDYIAISIDEGVQIIETSGQSPEQYMDQLKGAGIKVIHKVPGAQYAKTCERIGCDAVSVVGNETGGHPGMSEVGTMVMIRRAVENVTIPVIAGGGIVDGQGLLAALSMGAEGVIMGTRFVATQECPAHSAVKDWMQNATEDDTVIVQKTIKSPTRVAKNGMALRVLEMEQSGAGLDDLMPLITGTRNPSVYSEGNLDDAIWSCGQAVGLVEDIPTCKELLDRIMHEASVSLSRINSLKTA</sequence>
<comment type="caution">
    <text evidence="4">The sequence shown here is derived from an EMBL/GenBank/DDBJ whole genome shotgun (WGS) entry which is preliminary data.</text>
</comment>
<keyword evidence="5" id="KW-1185">Reference proteome</keyword>
<dbReference type="Proteomes" id="UP000283087">
    <property type="component" value="Unassembled WGS sequence"/>
</dbReference>
<keyword evidence="1" id="KW-0285">Flavoprotein</keyword>
<organism evidence="4 5">
    <name type="scientific">Amphritea opalescens</name>
    <dbReference type="NCBI Taxonomy" id="2490544"/>
    <lineage>
        <taxon>Bacteria</taxon>
        <taxon>Pseudomonadati</taxon>
        <taxon>Pseudomonadota</taxon>
        <taxon>Gammaproteobacteria</taxon>
        <taxon>Oceanospirillales</taxon>
        <taxon>Oceanospirillaceae</taxon>
        <taxon>Amphritea</taxon>
    </lineage>
</organism>
<accession>A0A430KV09</accession>
<dbReference type="Pfam" id="PF03060">
    <property type="entry name" value="NMO"/>
    <property type="match status" value="1"/>
</dbReference>
<evidence type="ECO:0000313" key="5">
    <source>
        <dbReference type="Proteomes" id="UP000283087"/>
    </source>
</evidence>
<evidence type="ECO:0000313" key="4">
    <source>
        <dbReference type="EMBL" id="RTE67306.1"/>
    </source>
</evidence>
<proteinExistence type="predicted"/>
<evidence type="ECO:0000256" key="3">
    <source>
        <dbReference type="ARBA" id="ARBA00023002"/>
    </source>
</evidence>
<reference evidence="4 5" key="1">
    <citation type="submission" date="2018-11" db="EMBL/GenBank/DDBJ databases">
        <title>The draft genome sequence of Amphritea opalescens ANRC-JH13T.</title>
        <authorList>
            <person name="Fang Z."/>
            <person name="Zhang Y."/>
            <person name="Han X."/>
        </authorList>
    </citation>
    <scope>NUCLEOTIDE SEQUENCE [LARGE SCALE GENOMIC DNA]</scope>
    <source>
        <strain evidence="4 5">ANRC-JH13</strain>
    </source>
</reference>
<gene>
    <name evidence="4" type="ORF">EH243_03645</name>
</gene>
<dbReference type="PANTHER" id="PTHR32332">
    <property type="entry name" value="2-NITROPROPANE DIOXYGENASE"/>
    <property type="match status" value="1"/>
</dbReference>
<protein>
    <submittedName>
        <fullName evidence="4">Nitronate monooxygenase</fullName>
    </submittedName>
</protein>
<name>A0A430KV09_9GAMM</name>
<dbReference type="OrthoDB" id="9778912at2"/>
<dbReference type="CDD" id="cd04730">
    <property type="entry name" value="NPD_like"/>
    <property type="match status" value="1"/>
</dbReference>
<dbReference type="InterPro" id="IPR013785">
    <property type="entry name" value="Aldolase_TIM"/>
</dbReference>
<keyword evidence="4" id="KW-0503">Monooxygenase</keyword>
<keyword evidence="2" id="KW-0288">FMN</keyword>
<keyword evidence="3" id="KW-0560">Oxidoreductase</keyword>
<dbReference type="EMBL" id="RQXW01000002">
    <property type="protein sequence ID" value="RTE67306.1"/>
    <property type="molecule type" value="Genomic_DNA"/>
</dbReference>
<dbReference type="GO" id="GO:0018580">
    <property type="term" value="F:nitronate monooxygenase activity"/>
    <property type="evidence" value="ECO:0007669"/>
    <property type="project" value="InterPro"/>
</dbReference>
<evidence type="ECO:0000256" key="2">
    <source>
        <dbReference type="ARBA" id="ARBA00022643"/>
    </source>
</evidence>
<dbReference type="PANTHER" id="PTHR32332:SF20">
    <property type="entry name" value="2-NITROPROPANE DIOXYGENASE-LIKE PROTEIN"/>
    <property type="match status" value="1"/>
</dbReference>
<dbReference type="Gene3D" id="3.20.20.70">
    <property type="entry name" value="Aldolase class I"/>
    <property type="match status" value="1"/>
</dbReference>
<dbReference type="AlphaFoldDB" id="A0A430KV09"/>
<dbReference type="RefSeq" id="WP_126157273.1">
    <property type="nucleotide sequence ID" value="NZ_RQXW01000002.1"/>
</dbReference>
<dbReference type="SUPFAM" id="SSF51412">
    <property type="entry name" value="Inosine monophosphate dehydrogenase (IMPDH)"/>
    <property type="match status" value="1"/>
</dbReference>
<dbReference type="InterPro" id="IPR004136">
    <property type="entry name" value="NMO"/>
</dbReference>
<evidence type="ECO:0000256" key="1">
    <source>
        <dbReference type="ARBA" id="ARBA00022630"/>
    </source>
</evidence>